<sequence length="185" mass="21068">MIKKNPIGLTAALLFALAVCSVWGEELQKVSHNPWELIIYRPENSAQINEERCWLTLRDDKGSEIKVSAQNYPNGISATYEWISNPDVINKYERSIYLSGGMAMHLHLQPGKYTITFSTPKEKQLNKTINAKENWTSNEFIYNTENPAKVIFVTPTANENGFYTGGWHISAKAPEFFKVAKPKRK</sequence>
<name>A0A7T3V612_9SPIR</name>
<keyword evidence="2" id="KW-1185">Reference proteome</keyword>
<proteinExistence type="predicted"/>
<evidence type="ECO:0000313" key="2">
    <source>
        <dbReference type="Proteomes" id="UP000595224"/>
    </source>
</evidence>
<reference evidence="1 2" key="1">
    <citation type="submission" date="2020-11" db="EMBL/GenBank/DDBJ databases">
        <title>Treponema Peruensis nv. sp., first commensal Treponema isolated from human feces.</title>
        <authorList>
            <person name="Belkhou C."/>
            <person name="Raes J."/>
        </authorList>
    </citation>
    <scope>NUCLEOTIDE SEQUENCE [LARGE SCALE GENOMIC DNA]</scope>
    <source>
        <strain evidence="1 2">RCC2812</strain>
    </source>
</reference>
<organism evidence="1 2">
    <name type="scientific">Treponema peruense</name>
    <dbReference type="NCBI Taxonomy" id="2787628"/>
    <lineage>
        <taxon>Bacteria</taxon>
        <taxon>Pseudomonadati</taxon>
        <taxon>Spirochaetota</taxon>
        <taxon>Spirochaetia</taxon>
        <taxon>Spirochaetales</taxon>
        <taxon>Treponemataceae</taxon>
        <taxon>Treponema</taxon>
    </lineage>
</organism>
<evidence type="ECO:0000313" key="1">
    <source>
        <dbReference type="EMBL" id="QQA02021.1"/>
    </source>
</evidence>
<dbReference type="EMBL" id="CP064936">
    <property type="protein sequence ID" value="QQA02021.1"/>
    <property type="molecule type" value="Genomic_DNA"/>
</dbReference>
<dbReference type="RefSeq" id="WP_198443506.1">
    <property type="nucleotide sequence ID" value="NZ_CBCSHE010000006.1"/>
</dbReference>
<protein>
    <submittedName>
        <fullName evidence="1">Uncharacterized protein</fullName>
    </submittedName>
</protein>
<dbReference type="Proteomes" id="UP000595224">
    <property type="component" value="Chromosome"/>
</dbReference>
<accession>A0A7T3V612</accession>
<gene>
    <name evidence="1" type="ORF">IWA51_05390</name>
</gene>
<dbReference type="KEGG" id="tper:IWA51_05390"/>
<dbReference type="AlphaFoldDB" id="A0A7T3V612"/>